<reference evidence="3" key="1">
    <citation type="journal article" date="2014" name="Genome Announc.">
        <title>Full-genome sequence of the plant growth-promoting bacterium Pseudomonas protegens CHA0.</title>
        <authorList>
            <person name="Jousset A."/>
            <person name="Schuldes J."/>
            <person name="Keel C."/>
            <person name="Maurhofer M."/>
            <person name="Daniel R."/>
            <person name="Scheu S."/>
            <person name="Thuermer A."/>
        </authorList>
    </citation>
    <scope>NUCLEOTIDE SEQUENCE [LARGE SCALE GENOMIC DNA]</scope>
    <source>
        <strain evidence="3">DSM 19095 / LMG 27888 / CFBP 6595 / CHA0</strain>
    </source>
</reference>
<dbReference type="RefSeq" id="WP_015635448.1">
    <property type="nucleotide sequence ID" value="NC_021237.1"/>
</dbReference>
<feature type="signal peptide" evidence="1">
    <location>
        <begin position="1"/>
        <end position="23"/>
    </location>
</feature>
<dbReference type="Proteomes" id="UP000013940">
    <property type="component" value="Chromosome"/>
</dbReference>
<dbReference type="HOGENOM" id="CLU_3139703_0_0_6"/>
<protein>
    <submittedName>
        <fullName evidence="2">Uncharacterized protein</fullName>
    </submittedName>
</protein>
<keyword evidence="1" id="KW-0732">Signal</keyword>
<dbReference type="KEGG" id="pprc:PFLCHA0_c28310"/>
<accession>A0A2C9ELU1</accession>
<sequence>MSLKKIVYASAIALALTASNAHAFASDCGDSLWKFSAIEALTCVFSGQW</sequence>
<evidence type="ECO:0000313" key="2">
    <source>
        <dbReference type="EMBL" id="AGL84601.1"/>
    </source>
</evidence>
<proteinExistence type="predicted"/>
<dbReference type="GeneID" id="57479206"/>
<evidence type="ECO:0000313" key="3">
    <source>
        <dbReference type="Proteomes" id="UP000013940"/>
    </source>
</evidence>
<feature type="chain" id="PRO_5012722553" evidence="1">
    <location>
        <begin position="24"/>
        <end position="49"/>
    </location>
</feature>
<dbReference type="EMBL" id="CP003190">
    <property type="protein sequence ID" value="AGL84601.1"/>
    <property type="molecule type" value="Genomic_DNA"/>
</dbReference>
<gene>
    <name evidence="2" type="ORF">PFLCHA0_c28310</name>
</gene>
<evidence type="ECO:0000256" key="1">
    <source>
        <dbReference type="SAM" id="SignalP"/>
    </source>
</evidence>
<organism evidence="2 3">
    <name type="scientific">Pseudomonas protegens (strain DSM 19095 / LMG 27888 / CFBP 6595 / CHA0)</name>
    <dbReference type="NCBI Taxonomy" id="1124983"/>
    <lineage>
        <taxon>Bacteria</taxon>
        <taxon>Pseudomonadati</taxon>
        <taxon>Pseudomonadota</taxon>
        <taxon>Gammaproteobacteria</taxon>
        <taxon>Pseudomonadales</taxon>
        <taxon>Pseudomonadaceae</taxon>
        <taxon>Pseudomonas</taxon>
    </lineage>
</organism>
<dbReference type="AlphaFoldDB" id="A0A2C9ELU1"/>
<name>A0A2C9ELU1_PSEPH</name>